<evidence type="ECO:0000256" key="4">
    <source>
        <dbReference type="PROSITE-ProRule" id="PRU00335"/>
    </source>
</evidence>
<proteinExistence type="predicted"/>
<dbReference type="Gene3D" id="1.10.357.10">
    <property type="entry name" value="Tetracycline Repressor, domain 2"/>
    <property type="match status" value="1"/>
</dbReference>
<dbReference type="InterPro" id="IPR009057">
    <property type="entry name" value="Homeodomain-like_sf"/>
</dbReference>
<dbReference type="GO" id="GO:0003677">
    <property type="term" value="F:DNA binding"/>
    <property type="evidence" value="ECO:0007669"/>
    <property type="project" value="UniProtKB-UniRule"/>
</dbReference>
<evidence type="ECO:0000313" key="6">
    <source>
        <dbReference type="EMBL" id="RHB05054.1"/>
    </source>
</evidence>
<dbReference type="PANTHER" id="PTHR43479">
    <property type="entry name" value="ACREF/ENVCD OPERON REPRESSOR-RELATED"/>
    <property type="match status" value="1"/>
</dbReference>
<dbReference type="PROSITE" id="PS50977">
    <property type="entry name" value="HTH_TETR_2"/>
    <property type="match status" value="1"/>
</dbReference>
<dbReference type="SUPFAM" id="SSF46689">
    <property type="entry name" value="Homeodomain-like"/>
    <property type="match status" value="1"/>
</dbReference>
<sequence>MRISKEPEARKQEILETAMKLFAEKGYEKTSISDIAKEIGVAQGLCYRYFPSKDILFQTAVNEYANILVDKLKTNINIEQDSIKDILNHMEVLSESTNDTYYDTFHDEKNKTFHDLLSLSICKKLVPVVVKLIKKANVTGELNISDVESYANFCVYGQLGILTDDNLTPEEKNRKIKAILFDLFKL</sequence>
<feature type="domain" description="HTH tetR-type" evidence="5">
    <location>
        <begin position="8"/>
        <end position="68"/>
    </location>
</feature>
<protein>
    <submittedName>
        <fullName evidence="6">TetR/AcrR family transcriptional regulator</fullName>
    </submittedName>
</protein>
<dbReference type="PANTHER" id="PTHR43479:SF11">
    <property type="entry name" value="ACREF_ENVCD OPERON REPRESSOR-RELATED"/>
    <property type="match status" value="1"/>
</dbReference>
<dbReference type="EMBL" id="QSGD01000024">
    <property type="protein sequence ID" value="RHB05054.1"/>
    <property type="molecule type" value="Genomic_DNA"/>
</dbReference>
<name>A0A413UC83_9FIRM</name>
<keyword evidence="3" id="KW-0804">Transcription</keyword>
<evidence type="ECO:0000256" key="1">
    <source>
        <dbReference type="ARBA" id="ARBA00023015"/>
    </source>
</evidence>
<evidence type="ECO:0000256" key="2">
    <source>
        <dbReference type="ARBA" id="ARBA00023125"/>
    </source>
</evidence>
<dbReference type="FunFam" id="1.10.10.60:FF:000141">
    <property type="entry name" value="TetR family transcriptional regulator"/>
    <property type="match status" value="1"/>
</dbReference>
<dbReference type="GO" id="GO:0045892">
    <property type="term" value="P:negative regulation of DNA-templated transcription"/>
    <property type="evidence" value="ECO:0007669"/>
    <property type="project" value="UniProtKB-ARBA"/>
</dbReference>
<feature type="DNA-binding region" description="H-T-H motif" evidence="4">
    <location>
        <begin position="31"/>
        <end position="50"/>
    </location>
</feature>
<evidence type="ECO:0000256" key="3">
    <source>
        <dbReference type="ARBA" id="ARBA00023163"/>
    </source>
</evidence>
<dbReference type="PRINTS" id="PR00455">
    <property type="entry name" value="HTHTETR"/>
</dbReference>
<keyword evidence="1" id="KW-0805">Transcription regulation</keyword>
<evidence type="ECO:0000313" key="7">
    <source>
        <dbReference type="Proteomes" id="UP000285288"/>
    </source>
</evidence>
<dbReference type="InterPro" id="IPR001647">
    <property type="entry name" value="HTH_TetR"/>
</dbReference>
<dbReference type="InterPro" id="IPR050624">
    <property type="entry name" value="HTH-type_Tx_Regulator"/>
</dbReference>
<dbReference type="AlphaFoldDB" id="A0A413UC83"/>
<evidence type="ECO:0000259" key="5">
    <source>
        <dbReference type="PROSITE" id="PS50977"/>
    </source>
</evidence>
<gene>
    <name evidence="6" type="ORF">DW907_07030</name>
</gene>
<accession>A0A413UC83</accession>
<organism evidence="6 7">
    <name type="scientific">Holdemanella biformis</name>
    <dbReference type="NCBI Taxonomy" id="1735"/>
    <lineage>
        <taxon>Bacteria</taxon>
        <taxon>Bacillati</taxon>
        <taxon>Bacillota</taxon>
        <taxon>Erysipelotrichia</taxon>
        <taxon>Erysipelotrichales</taxon>
        <taxon>Erysipelotrichaceae</taxon>
        <taxon>Holdemanella</taxon>
    </lineage>
</organism>
<keyword evidence="2 4" id="KW-0238">DNA-binding</keyword>
<dbReference type="Proteomes" id="UP000285288">
    <property type="component" value="Unassembled WGS sequence"/>
</dbReference>
<dbReference type="Pfam" id="PF00440">
    <property type="entry name" value="TetR_N"/>
    <property type="match status" value="1"/>
</dbReference>
<reference evidence="6 7" key="1">
    <citation type="submission" date="2018-08" db="EMBL/GenBank/DDBJ databases">
        <title>A genome reference for cultivated species of the human gut microbiota.</title>
        <authorList>
            <person name="Zou Y."/>
            <person name="Xue W."/>
            <person name="Luo G."/>
        </authorList>
    </citation>
    <scope>NUCLEOTIDE SEQUENCE [LARGE SCALE GENOMIC DNA]</scope>
    <source>
        <strain evidence="6 7">AM42-13AC</strain>
    </source>
</reference>
<dbReference type="RefSeq" id="WP_032091082.1">
    <property type="nucleotide sequence ID" value="NZ_QSGD01000024.1"/>
</dbReference>
<comment type="caution">
    <text evidence="6">The sequence shown here is derived from an EMBL/GenBank/DDBJ whole genome shotgun (WGS) entry which is preliminary data.</text>
</comment>